<dbReference type="RefSeq" id="WP_120514368.1">
    <property type="nucleotide sequence ID" value="NZ_QXZY01000001.1"/>
</dbReference>
<dbReference type="NCBIfam" id="TIGR03783">
    <property type="entry name" value="Bac_Flav_CT_G"/>
    <property type="match status" value="1"/>
</dbReference>
<dbReference type="AlphaFoldDB" id="A0A3N4MM66"/>
<dbReference type="Gene3D" id="3.40.50.300">
    <property type="entry name" value="P-loop containing nucleotide triphosphate hydrolases"/>
    <property type="match status" value="1"/>
</dbReference>
<evidence type="ECO:0000313" key="4">
    <source>
        <dbReference type="Proteomes" id="UP000279089"/>
    </source>
</evidence>
<evidence type="ECO:0000259" key="1">
    <source>
        <dbReference type="Pfam" id="PF12991"/>
    </source>
</evidence>
<dbReference type="PANTHER" id="PTHR38467:SF1">
    <property type="entry name" value="CONJUGATIVE TRANSFER: ASSEMBLY"/>
    <property type="match status" value="1"/>
</dbReference>
<dbReference type="InterPro" id="IPR022509">
    <property type="entry name" value="Conjugation_ATPase_TraG"/>
</dbReference>
<reference evidence="4" key="1">
    <citation type="submission" date="2018-11" db="EMBL/GenBank/DDBJ databases">
        <title>Chitinophaga lutea sp.nov., isolate from arsenic contaminated soil.</title>
        <authorList>
            <person name="Zong Y."/>
        </authorList>
    </citation>
    <scope>NUCLEOTIDE SEQUENCE [LARGE SCALE GENOMIC DNA]</scope>
    <source>
        <strain evidence="4">YLT18</strain>
    </source>
</reference>
<dbReference type="Gene3D" id="1.10.8.730">
    <property type="match status" value="1"/>
</dbReference>
<gene>
    <name evidence="3" type="primary">traG</name>
    <name evidence="3" type="ORF">EG028_02040</name>
</gene>
<dbReference type="Proteomes" id="UP000279089">
    <property type="component" value="Unassembled WGS sequence"/>
</dbReference>
<feature type="domain" description="TraG N-terminal Bacteroidetes" evidence="1">
    <location>
        <begin position="24"/>
        <end position="73"/>
    </location>
</feature>
<name>A0A3N4MM66_9BACT</name>
<sequence>MFTIICIATLLLAALVLQVRPVASKTYSLADRFPIYKIEDDCLLSKQGDITVVFEVLLPEVFTLAADELETVHHNWIRAIRILPPGTILHKQDWYTKGNFRSKENTEDEITFLNQASERFFYQRPIRQHACYLMVTRRADGRKPASSVFNNLLRPSLVQPAAKGQAFADFEDKVGQFEKLLSEGSFIQLRRLAADELAGTTEKPGLLEKYCFLLDAESEPLQRDISYKPEFRIGEKLCQLYSMSQLEDLPSLVGSKLAYDKYSTDRTKFFVSFAAPVGQLLDCDHIYNQYIVIEDTHKTYKKLEAKRRRLHSLSAYSRENAIARDAVNAYLNEAISESRQPVRAHFNLLVWTDDRDKLKDIRNMASSALAQMDANPREEIRGAAQLHWAAMPGNEGELPFNETFDTFCEQASCFLAQETSYRDSVSSFGLRLVDRQMGCPVWTDISDWPMGRYTSNRNKVILGSSGAGKSLAVNHLVRSYVEQGAHVVIVDVGHSYQGLTGLLGGYYFTHKESDPIRFNPFYLSPGDSMDTEKKESLKTLLVALWKREDEQFRRSEYVALSNALHMYFGKLEKNKAIIPCFNTFYDFLRDEYGAVLAGDKVKEKEFDIDNFLYVLRPYYKDGEFGYLLNATQNLDLLHQRLTVYEIDALKEHGTLFAVTTLVIMESFISKMRKLKGVRKVIIIEEAWSAIAKAGMASFIKYLYKTVRKHFGEAIVVTQEVDDLISSPVVKEAILNNADCKIILDIRKFANKFDKIQETLGLTDKGKTMVLSLNRANDPRRKYREIYIELGGQYSRVFGYEPSPEEYYCYTTEEKEKVLVQQYADRFGGDIRKGIRALIEDLRIKQDGFA</sequence>
<evidence type="ECO:0000313" key="3">
    <source>
        <dbReference type="EMBL" id="RPD43097.1"/>
    </source>
</evidence>
<dbReference type="Pfam" id="PF12991">
    <property type="entry name" value="DUF3875"/>
    <property type="match status" value="1"/>
</dbReference>
<dbReference type="InterPro" id="IPR027417">
    <property type="entry name" value="P-loop_NTPase"/>
</dbReference>
<keyword evidence="4" id="KW-1185">Reference proteome</keyword>
<dbReference type="PANTHER" id="PTHR38467">
    <property type="match status" value="1"/>
</dbReference>
<organism evidence="3 4">
    <name type="scientific">Chitinophaga barathri</name>
    <dbReference type="NCBI Taxonomy" id="1647451"/>
    <lineage>
        <taxon>Bacteria</taxon>
        <taxon>Pseudomonadati</taxon>
        <taxon>Bacteroidota</taxon>
        <taxon>Chitinophagia</taxon>
        <taxon>Chitinophagales</taxon>
        <taxon>Chitinophagaceae</taxon>
        <taxon>Chitinophaga</taxon>
    </lineage>
</organism>
<comment type="caution">
    <text evidence="3">The sequence shown here is derived from an EMBL/GenBank/DDBJ whole genome shotgun (WGS) entry which is preliminary data.</text>
</comment>
<proteinExistence type="predicted"/>
<dbReference type="SUPFAM" id="SSF52540">
    <property type="entry name" value="P-loop containing nucleoside triphosphate hydrolases"/>
    <property type="match status" value="1"/>
</dbReference>
<dbReference type="EMBL" id="RMBX01000001">
    <property type="protein sequence ID" value="RPD43097.1"/>
    <property type="molecule type" value="Genomic_DNA"/>
</dbReference>
<dbReference type="InterPro" id="IPR043964">
    <property type="entry name" value="P-loop_TraG"/>
</dbReference>
<dbReference type="OrthoDB" id="596266at2"/>
<protein>
    <submittedName>
        <fullName evidence="3">TraG family conjugative transposon ATPase</fullName>
    </submittedName>
</protein>
<dbReference type="Pfam" id="PF19044">
    <property type="entry name" value="P-loop_TraG"/>
    <property type="match status" value="1"/>
</dbReference>
<dbReference type="InterPro" id="IPR053155">
    <property type="entry name" value="F-pilin_assembly_TraC"/>
</dbReference>
<accession>A0A3N4MM66</accession>
<evidence type="ECO:0000259" key="2">
    <source>
        <dbReference type="Pfam" id="PF19044"/>
    </source>
</evidence>
<dbReference type="InterPro" id="IPR024451">
    <property type="entry name" value="TraG_N_Bacteroidetes"/>
</dbReference>
<feature type="domain" description="TraG P-loop" evidence="2">
    <location>
        <begin position="429"/>
        <end position="840"/>
    </location>
</feature>